<evidence type="ECO:0000313" key="3">
    <source>
        <dbReference type="EMBL" id="KAK7611198.1"/>
    </source>
</evidence>
<feature type="region of interest" description="Disordered" evidence="1">
    <location>
        <begin position="389"/>
        <end position="499"/>
    </location>
</feature>
<feature type="compositionally biased region" description="Basic residues" evidence="1">
    <location>
        <begin position="56"/>
        <end position="89"/>
    </location>
</feature>
<protein>
    <submittedName>
        <fullName evidence="3">Uncharacterized protein</fullName>
    </submittedName>
</protein>
<name>A0ABR1N7L0_9PEZI</name>
<sequence>MRVFQLVLATICLTLSGALAIPLDKPVPTPPPVGQVAIPIEGSRPTKSLNGTIHLRPSHTRSGPAHKHKPTRLGATHSHKYPTPSKKHSAAATPARQTPKGAHTHTLEQIVKKVAEQVAKEKKKHPELKGEPEERAFLELYGAIYMRKAMEKEGGAIRDIKKIEWHQAQLKKKMATMSHAELRNLVRVYDKLLAGNAKAEIQVAQQGEVQQRDSEQQGKETSEHVKRAEPEPEKKQAVENKAQPEPATQEVKNVAQGEPAKQDVQKPAQPEPEKKEVEQTVKPVPEDKPQDKAALPKPQVKAVEPDAEPEYCQEEEQEELEKRAAPEQQHTDGLDFSIGITLTGAATIPTRRPHSRHSSDCHDRPKHQSTLLSVPTTLTVPLDIDDQGHVSVIGKPTGKGDHHNVPISKHHHHSRPTPTSRPTSKHHHKSKHHRPTSTSKKHGGYHGPTTTARHQHSDHARTKGHHPETTHPPHFSHGPASPSCTPVPNEGNLPRPAQNNPTAFVNFPLYATIANTNKIVAGFKATFIDRKSRIDASRHLLKEVRLERYDAYYCGSLCAKTKTCKGFNIFIQRDPGAILSAQCPNPPHQASAHCALFNVAVSRLPRSVAGKFLGKQRFQRVYTASNGYDQLTSYENWTGPGHVNGIYKPTSDRLLSQGKGQFLALSSFPGEIDPAVCINRCDKINAFDRGAAFQNHNFDVKNDTYAGVKGYYQPCNFFNIFQTTGKGPAAGFHCSFWTSAPNAPKPEVVQSVNGQKVISSFWFNRRFDDIGKFHSEDLIENGPHNPDDARQNNKPRDQEKREPENEGLNLHTEGNATRSAEEAD</sequence>
<organism evidence="3 4">
    <name type="scientific">Phyllosticta paracitricarpa</name>
    <dbReference type="NCBI Taxonomy" id="2016321"/>
    <lineage>
        <taxon>Eukaryota</taxon>
        <taxon>Fungi</taxon>
        <taxon>Dikarya</taxon>
        <taxon>Ascomycota</taxon>
        <taxon>Pezizomycotina</taxon>
        <taxon>Dothideomycetes</taxon>
        <taxon>Dothideomycetes incertae sedis</taxon>
        <taxon>Botryosphaeriales</taxon>
        <taxon>Phyllostictaceae</taxon>
        <taxon>Phyllosticta</taxon>
    </lineage>
</organism>
<accession>A0ABR1N7L0</accession>
<evidence type="ECO:0000256" key="2">
    <source>
        <dbReference type="SAM" id="SignalP"/>
    </source>
</evidence>
<feature type="chain" id="PRO_5045164758" evidence="2">
    <location>
        <begin position="21"/>
        <end position="824"/>
    </location>
</feature>
<gene>
    <name evidence="3" type="ORF">JOL62DRAFT_611630</name>
</gene>
<feature type="signal peptide" evidence="2">
    <location>
        <begin position="1"/>
        <end position="20"/>
    </location>
</feature>
<feature type="compositionally biased region" description="Acidic residues" evidence="1">
    <location>
        <begin position="305"/>
        <end position="319"/>
    </location>
</feature>
<evidence type="ECO:0000256" key="1">
    <source>
        <dbReference type="SAM" id="MobiDB-lite"/>
    </source>
</evidence>
<dbReference type="PANTHER" id="PTHR36578">
    <property type="entry name" value="CHROMOSOME 15, WHOLE GENOME SHOTGUN SEQUENCE"/>
    <property type="match status" value="1"/>
</dbReference>
<feature type="region of interest" description="Disordered" evidence="1">
    <location>
        <begin position="56"/>
        <end position="105"/>
    </location>
</feature>
<dbReference type="EMBL" id="JBBPBF010000014">
    <property type="protein sequence ID" value="KAK7611198.1"/>
    <property type="molecule type" value="Genomic_DNA"/>
</dbReference>
<feature type="compositionally biased region" description="Basic residues" evidence="1">
    <location>
        <begin position="423"/>
        <end position="444"/>
    </location>
</feature>
<feature type="compositionally biased region" description="Basic and acidic residues" evidence="1">
    <location>
        <begin position="210"/>
        <end position="238"/>
    </location>
</feature>
<feature type="region of interest" description="Disordered" evidence="1">
    <location>
        <begin position="204"/>
        <end position="333"/>
    </location>
</feature>
<dbReference type="Proteomes" id="UP001367316">
    <property type="component" value="Unassembled WGS sequence"/>
</dbReference>
<dbReference type="PANTHER" id="PTHR36578:SF1">
    <property type="entry name" value="APPLE DOMAIN-CONTAINING PROTEIN"/>
    <property type="match status" value="1"/>
</dbReference>
<evidence type="ECO:0000313" key="4">
    <source>
        <dbReference type="Proteomes" id="UP001367316"/>
    </source>
</evidence>
<feature type="region of interest" description="Disordered" evidence="1">
    <location>
        <begin position="346"/>
        <end position="374"/>
    </location>
</feature>
<keyword evidence="2" id="KW-0732">Signal</keyword>
<feature type="compositionally biased region" description="Basic and acidic residues" evidence="1">
    <location>
        <begin position="455"/>
        <end position="471"/>
    </location>
</feature>
<feature type="compositionally biased region" description="Basic and acidic residues" evidence="1">
    <location>
        <begin position="785"/>
        <end position="804"/>
    </location>
</feature>
<reference evidence="3 4" key="1">
    <citation type="submission" date="2024-04" db="EMBL/GenBank/DDBJ databases">
        <title>Phyllosticta paracitricarpa is synonymous to the EU quarantine fungus P. citricarpa based on phylogenomic analyses.</title>
        <authorList>
            <consortium name="Lawrence Berkeley National Laboratory"/>
            <person name="Van ingen-buijs V.A."/>
            <person name="Van westerhoven A.C."/>
            <person name="Haridas S."/>
            <person name="Skiadas P."/>
            <person name="Martin F."/>
            <person name="Groenewald J.Z."/>
            <person name="Crous P.W."/>
            <person name="Seidl M.F."/>
        </authorList>
    </citation>
    <scope>NUCLEOTIDE SEQUENCE [LARGE SCALE GENOMIC DNA]</scope>
    <source>
        <strain evidence="3 4">CBS 141358</strain>
    </source>
</reference>
<feature type="compositionally biased region" description="Basic and acidic residues" evidence="1">
    <location>
        <begin position="320"/>
        <end position="333"/>
    </location>
</feature>
<proteinExistence type="predicted"/>
<feature type="region of interest" description="Disordered" evidence="1">
    <location>
        <begin position="776"/>
        <end position="824"/>
    </location>
</feature>
<keyword evidence="4" id="KW-1185">Reference proteome</keyword>
<feature type="compositionally biased region" description="Basic and acidic residues" evidence="1">
    <location>
        <begin position="271"/>
        <end position="291"/>
    </location>
</feature>
<comment type="caution">
    <text evidence="3">The sequence shown here is derived from an EMBL/GenBank/DDBJ whole genome shotgun (WGS) entry which is preliminary data.</text>
</comment>